<evidence type="ECO:0000313" key="2">
    <source>
        <dbReference type="EMBL" id="KAF7504541.1"/>
    </source>
</evidence>
<dbReference type="AlphaFoldDB" id="A0A8H7ACD3"/>
<dbReference type="Proteomes" id="UP000606974">
    <property type="component" value="Unassembled WGS sequence"/>
</dbReference>
<evidence type="ECO:0000313" key="3">
    <source>
        <dbReference type="Proteomes" id="UP000606974"/>
    </source>
</evidence>
<protein>
    <submittedName>
        <fullName evidence="2">Uncharacterized protein</fullName>
    </submittedName>
</protein>
<keyword evidence="3" id="KW-1185">Reference proteome</keyword>
<organism evidence="2 3">
    <name type="scientific">Endocarpon pusillum</name>
    <dbReference type="NCBI Taxonomy" id="364733"/>
    <lineage>
        <taxon>Eukaryota</taxon>
        <taxon>Fungi</taxon>
        <taxon>Dikarya</taxon>
        <taxon>Ascomycota</taxon>
        <taxon>Pezizomycotina</taxon>
        <taxon>Eurotiomycetes</taxon>
        <taxon>Chaetothyriomycetidae</taxon>
        <taxon>Verrucariales</taxon>
        <taxon>Verrucariaceae</taxon>
        <taxon>Endocarpon</taxon>
    </lineage>
</organism>
<proteinExistence type="predicted"/>
<dbReference type="EMBL" id="JAACFV010000134">
    <property type="protein sequence ID" value="KAF7504541.1"/>
    <property type="molecule type" value="Genomic_DNA"/>
</dbReference>
<comment type="caution">
    <text evidence="2">The sequence shown here is derived from an EMBL/GenBank/DDBJ whole genome shotgun (WGS) entry which is preliminary data.</text>
</comment>
<gene>
    <name evidence="2" type="ORF">GJ744_002097</name>
</gene>
<evidence type="ECO:0000256" key="1">
    <source>
        <dbReference type="SAM" id="MobiDB-lite"/>
    </source>
</evidence>
<accession>A0A8H7ACD3</accession>
<sequence length="55" mass="5866">MQGREQRSLGVSPPFKSVCAEKTTDGSGESVLEDGYRKGAVLSRKQSGKKPPDKG</sequence>
<name>A0A8H7ACD3_9EURO</name>
<reference evidence="2" key="1">
    <citation type="submission" date="2020-02" db="EMBL/GenBank/DDBJ databases">
        <authorList>
            <person name="Palmer J.M."/>
        </authorList>
    </citation>
    <scope>NUCLEOTIDE SEQUENCE</scope>
    <source>
        <strain evidence="2">EPUS1.4</strain>
        <tissue evidence="2">Thallus</tissue>
    </source>
</reference>
<feature type="region of interest" description="Disordered" evidence="1">
    <location>
        <begin position="1"/>
        <end position="55"/>
    </location>
</feature>